<proteinExistence type="predicted"/>
<name>A0ABT0S2V1_9SPHN</name>
<feature type="repeat" description="TPR" evidence="3">
    <location>
        <begin position="125"/>
        <end position="158"/>
    </location>
</feature>
<dbReference type="SUPFAM" id="SSF48452">
    <property type="entry name" value="TPR-like"/>
    <property type="match status" value="1"/>
</dbReference>
<dbReference type="PANTHER" id="PTHR44858">
    <property type="entry name" value="TETRATRICOPEPTIDE REPEAT PROTEIN 6"/>
    <property type="match status" value="1"/>
</dbReference>
<keyword evidence="5" id="KW-1185">Reference proteome</keyword>
<evidence type="ECO:0000313" key="4">
    <source>
        <dbReference type="EMBL" id="MCL6730194.1"/>
    </source>
</evidence>
<reference evidence="4" key="1">
    <citation type="submission" date="2022-05" db="EMBL/GenBank/DDBJ databases">
        <authorList>
            <person name="Jo J.-H."/>
            <person name="Im W.-T."/>
        </authorList>
    </citation>
    <scope>NUCLEOTIDE SEQUENCE</scope>
    <source>
        <strain evidence="4">SE220</strain>
    </source>
</reference>
<evidence type="ECO:0000313" key="5">
    <source>
        <dbReference type="Proteomes" id="UP001165342"/>
    </source>
</evidence>
<dbReference type="PANTHER" id="PTHR44858:SF1">
    <property type="entry name" value="UDP-N-ACETYLGLUCOSAMINE--PEPTIDE N-ACETYLGLUCOSAMINYLTRANSFERASE SPINDLY-RELATED"/>
    <property type="match status" value="1"/>
</dbReference>
<evidence type="ECO:0000256" key="3">
    <source>
        <dbReference type="PROSITE-ProRule" id="PRU00339"/>
    </source>
</evidence>
<dbReference type="SMART" id="SM00028">
    <property type="entry name" value="TPR"/>
    <property type="match status" value="4"/>
</dbReference>
<comment type="caution">
    <text evidence="4">The sequence shown here is derived from an EMBL/GenBank/DDBJ whole genome shotgun (WGS) entry which is preliminary data.</text>
</comment>
<keyword evidence="2 3" id="KW-0802">TPR repeat</keyword>
<evidence type="ECO:0000256" key="2">
    <source>
        <dbReference type="ARBA" id="ARBA00022803"/>
    </source>
</evidence>
<dbReference type="Proteomes" id="UP001165342">
    <property type="component" value="Unassembled WGS sequence"/>
</dbReference>
<gene>
    <name evidence="4" type="ORF">LZ538_09030</name>
</gene>
<dbReference type="EMBL" id="JAMGBE010000003">
    <property type="protein sequence ID" value="MCL6730194.1"/>
    <property type="molecule type" value="Genomic_DNA"/>
</dbReference>
<dbReference type="Pfam" id="PF13432">
    <property type="entry name" value="TPR_16"/>
    <property type="match status" value="2"/>
</dbReference>
<keyword evidence="1" id="KW-0677">Repeat</keyword>
<organism evidence="4 5">
    <name type="scientific">Sphingomonas hankyongi</name>
    <dbReference type="NCBI Taxonomy" id="2908209"/>
    <lineage>
        <taxon>Bacteria</taxon>
        <taxon>Pseudomonadati</taxon>
        <taxon>Pseudomonadota</taxon>
        <taxon>Alphaproteobacteria</taxon>
        <taxon>Sphingomonadales</taxon>
        <taxon>Sphingomonadaceae</taxon>
        <taxon>Sphingomonas</taxon>
    </lineage>
</organism>
<protein>
    <recommendedName>
        <fullName evidence="6">Tetratricopeptide repeat protein</fullName>
    </recommendedName>
</protein>
<dbReference type="PROSITE" id="PS50005">
    <property type="entry name" value="TPR"/>
    <property type="match status" value="1"/>
</dbReference>
<evidence type="ECO:0000256" key="1">
    <source>
        <dbReference type="ARBA" id="ARBA00022737"/>
    </source>
</evidence>
<dbReference type="InterPro" id="IPR011990">
    <property type="entry name" value="TPR-like_helical_dom_sf"/>
</dbReference>
<dbReference type="RefSeq" id="WP_249831694.1">
    <property type="nucleotide sequence ID" value="NZ_JAMGBE010000003.1"/>
</dbReference>
<dbReference type="Pfam" id="PF13181">
    <property type="entry name" value="TPR_8"/>
    <property type="match status" value="1"/>
</dbReference>
<sequence>MIAALVAIAAAVAEPSTPAVQAPPSRLEEASRALEAGRLEQARLMILQAVASGQKGAAIDRLTADLAFASGKDAQALAGYEQLIASGETRGPIFERAGIAALRLGDEQKALPLISKAIEAPNASWRAWNARGVIADRQRDFAAADDAYRHALSLSPDRAEIANNRGWSQLLRGNWSDAVQDFERAAATMGGSNMRVANNLELARAALASELPQRRRNETDSDWAARLNDAGVAASIMGDQKRAVAAFTQALEASEQWYVRAANNLEGMTASR</sequence>
<evidence type="ECO:0008006" key="6">
    <source>
        <dbReference type="Google" id="ProtNLM"/>
    </source>
</evidence>
<dbReference type="InterPro" id="IPR050498">
    <property type="entry name" value="Ycf3"/>
</dbReference>
<dbReference type="Gene3D" id="1.25.40.10">
    <property type="entry name" value="Tetratricopeptide repeat domain"/>
    <property type="match status" value="1"/>
</dbReference>
<dbReference type="InterPro" id="IPR019734">
    <property type="entry name" value="TPR_rpt"/>
</dbReference>
<accession>A0ABT0S2V1</accession>